<sequence length="402" mass="44930">MKTIQNVLIGISLLFCGGLMSCTDDTETTDVQQSVKPGLYSLDITLTAESGVKSETRGLDTENGEFTNEYPYDYIYIHSAKTDNTHQSIRIPLENVEHCDGCQGIHMQVEDEDEENGGGYIIRAGEAEMTLSADDNVYFSTIEGPYWEAETSGATPVSGSDVFVQNDEINKELLKSQTYTKDELVNLMQQDIPTITMTRHVTGFRVYFMFTQVTADGSTDNDIDEDDWISELGCNPSDFSIKLYLGPNFCHQYDVLNNAVVSGDEGGFYATNDQTYQEFERVEYSYTTGDNGIGLYRGFGYVTDASNYLLSPLNTSIPATDFSIYAFIKYKSSDYSSDEGASWFQAQIPGITLETNRIHYIIMAFDIEDLRSQFLPATTTLSRTPWSAPRKIGIKPIKVICN</sequence>
<keyword evidence="2" id="KW-1185">Reference proteome</keyword>
<comment type="caution">
    <text evidence="1">The sequence shown here is derived from an EMBL/GenBank/DDBJ whole genome shotgun (WGS) entry which is preliminary data.</text>
</comment>
<reference evidence="1" key="1">
    <citation type="submission" date="2023-06" db="EMBL/GenBank/DDBJ databases">
        <authorList>
            <person name="Zeman M."/>
            <person name="Kubasova T."/>
            <person name="Jahodarova E."/>
            <person name="Nykrynova M."/>
            <person name="Rychlik I."/>
        </authorList>
    </citation>
    <scope>NUCLEOTIDE SEQUENCE</scope>
    <source>
        <strain evidence="1">84_SSukc20</strain>
    </source>
</reference>
<dbReference type="Proteomes" id="UP001167871">
    <property type="component" value="Unassembled WGS sequence"/>
</dbReference>
<evidence type="ECO:0008006" key="3">
    <source>
        <dbReference type="Google" id="ProtNLM"/>
    </source>
</evidence>
<reference evidence="1" key="2">
    <citation type="submission" date="2024-05" db="EMBL/GenBank/DDBJ databases">
        <title>Identification and characterization of horizontal gene transfer across gut microbiota members of farm animals based on homology search.</title>
        <authorList>
            <person name="Schwarzerova J."/>
            <person name="Nykrynova M."/>
            <person name="Jureckova K."/>
            <person name="Cejkova D."/>
            <person name="Rychlik I."/>
        </authorList>
    </citation>
    <scope>NUCLEOTIDE SEQUENCE</scope>
    <source>
        <strain evidence="1">84_SSukc20</strain>
    </source>
</reference>
<dbReference type="EMBL" id="JAUEII010000002">
    <property type="protein sequence ID" value="MDN0047989.1"/>
    <property type="molecule type" value="Genomic_DNA"/>
</dbReference>
<gene>
    <name evidence="1" type="ORF">QVO10_01080</name>
</gene>
<dbReference type="PROSITE" id="PS51257">
    <property type="entry name" value="PROKAR_LIPOPROTEIN"/>
    <property type="match status" value="1"/>
</dbReference>
<proteinExistence type="predicted"/>
<dbReference type="RefSeq" id="WP_301638856.1">
    <property type="nucleotide sequence ID" value="NZ_JAUEII010000002.1"/>
</dbReference>
<evidence type="ECO:0000313" key="1">
    <source>
        <dbReference type="EMBL" id="MDN0047989.1"/>
    </source>
</evidence>
<organism evidence="1 2">
    <name type="scientific">Bacteroides gallinaceum</name>
    <dbReference type="NCBI Taxonomy" id="1462571"/>
    <lineage>
        <taxon>Bacteria</taxon>
        <taxon>Pseudomonadati</taxon>
        <taxon>Bacteroidota</taxon>
        <taxon>Bacteroidia</taxon>
        <taxon>Bacteroidales</taxon>
        <taxon>Bacteroidaceae</taxon>
        <taxon>Bacteroides</taxon>
    </lineage>
</organism>
<name>A0ABT7X1M9_9BACE</name>
<evidence type="ECO:0000313" key="2">
    <source>
        <dbReference type="Proteomes" id="UP001167871"/>
    </source>
</evidence>
<protein>
    <recommendedName>
        <fullName evidence="3">Lipoprotein</fullName>
    </recommendedName>
</protein>
<accession>A0ABT7X1M9</accession>